<feature type="chain" id="PRO_5029725630" evidence="5">
    <location>
        <begin position="17"/>
        <end position="248"/>
    </location>
</feature>
<evidence type="ECO:0000313" key="6">
    <source>
        <dbReference type="EMBL" id="KAF4104604.1"/>
    </source>
</evidence>
<evidence type="ECO:0000256" key="2">
    <source>
        <dbReference type="ARBA" id="ARBA00022729"/>
    </source>
</evidence>
<dbReference type="GO" id="GO:1904891">
    <property type="term" value="P:positive regulation of excitatory synapse assembly"/>
    <property type="evidence" value="ECO:0007669"/>
    <property type="project" value="TreeGrafter"/>
</dbReference>
<keyword evidence="3" id="KW-0472">Membrane</keyword>
<dbReference type="AlphaFoldDB" id="A0A7J6CC03"/>
<sequence>MMLIFGLMLLLQTAACLDRFCRFDQSDPCYTALGHTLNLLMVLDTSEYDLKIIKRINNTQDDPVCRVKNGRMRMSECDLYNNRPEVIVINGTLIINRVIRADSGNYTLTLDRADGTETSRDLQVIVEGLDRFCRFDQSDPCYAALGHKLNLLMVLDASEYDLKIIKRINNTKDDPVCRVKNGRMRMSECDLYNNRPEVTVINGTLIINRVIRADSGNYTLTLDRADGTETSRDLQVIVEGKKRGDQKV</sequence>
<keyword evidence="4" id="KW-0325">Glycoprotein</keyword>
<dbReference type="EMBL" id="JAAMOB010000014">
    <property type="protein sequence ID" value="KAF4104604.1"/>
    <property type="molecule type" value="Genomic_DNA"/>
</dbReference>
<evidence type="ECO:0000256" key="3">
    <source>
        <dbReference type="ARBA" id="ARBA00023136"/>
    </source>
</evidence>
<dbReference type="GO" id="GO:0030424">
    <property type="term" value="C:axon"/>
    <property type="evidence" value="ECO:0007669"/>
    <property type="project" value="TreeGrafter"/>
</dbReference>
<dbReference type="InterPro" id="IPR015631">
    <property type="entry name" value="CD2/SLAM_rcpt"/>
</dbReference>
<feature type="signal peptide" evidence="5">
    <location>
        <begin position="1"/>
        <end position="16"/>
    </location>
</feature>
<proteinExistence type="predicted"/>
<dbReference type="GO" id="GO:0005886">
    <property type="term" value="C:plasma membrane"/>
    <property type="evidence" value="ECO:0007669"/>
    <property type="project" value="TreeGrafter"/>
</dbReference>
<dbReference type="Gene3D" id="2.60.40.10">
    <property type="entry name" value="Immunoglobulins"/>
    <property type="match status" value="2"/>
</dbReference>
<evidence type="ECO:0000256" key="4">
    <source>
        <dbReference type="ARBA" id="ARBA00023180"/>
    </source>
</evidence>
<dbReference type="InterPro" id="IPR036179">
    <property type="entry name" value="Ig-like_dom_sf"/>
</dbReference>
<dbReference type="GO" id="GO:0046847">
    <property type="term" value="P:filopodium assembly"/>
    <property type="evidence" value="ECO:0007669"/>
    <property type="project" value="TreeGrafter"/>
</dbReference>
<keyword evidence="7" id="KW-1185">Reference proteome</keyword>
<dbReference type="SUPFAM" id="SSF48726">
    <property type="entry name" value="Immunoglobulin"/>
    <property type="match status" value="1"/>
</dbReference>
<name>A0A7J6CC03_9TELE</name>
<comment type="subcellular location">
    <subcellularLocation>
        <location evidence="1">Membrane</location>
    </subcellularLocation>
</comment>
<reference evidence="6 7" key="1">
    <citation type="submission" date="2020-04" db="EMBL/GenBank/DDBJ databases">
        <title>Chromosome-level genome assembly of a cyprinid fish Onychostoma macrolepis by integration of Nanopore Sequencing, Bionano and Hi-C technology.</title>
        <authorList>
            <person name="Wang D."/>
        </authorList>
    </citation>
    <scope>NUCLEOTIDE SEQUENCE [LARGE SCALE GENOMIC DNA]</scope>
    <source>
        <strain evidence="6">SWU-2019</strain>
        <tissue evidence="6">Muscle</tissue>
    </source>
</reference>
<dbReference type="Proteomes" id="UP000579812">
    <property type="component" value="Unassembled WGS sequence"/>
</dbReference>
<dbReference type="InterPro" id="IPR013783">
    <property type="entry name" value="Ig-like_fold"/>
</dbReference>
<accession>A0A7J6CC03</accession>
<evidence type="ECO:0000256" key="5">
    <source>
        <dbReference type="SAM" id="SignalP"/>
    </source>
</evidence>
<protein>
    <submittedName>
        <fullName evidence="6">Uncharacterized protein</fullName>
    </submittedName>
</protein>
<dbReference type="PANTHER" id="PTHR12080:SF93">
    <property type="entry name" value="V-SET AND TRANSMEMBRANE DOMAIN-CONTAINING PROTEIN 5"/>
    <property type="match status" value="1"/>
</dbReference>
<dbReference type="PANTHER" id="PTHR12080">
    <property type="entry name" value="SIGNALING LYMPHOCYTIC ACTIVATION MOLECULE"/>
    <property type="match status" value="1"/>
</dbReference>
<comment type="caution">
    <text evidence="6">The sequence shown here is derived from an EMBL/GenBank/DDBJ whole genome shotgun (WGS) entry which is preliminary data.</text>
</comment>
<organism evidence="6 7">
    <name type="scientific">Onychostoma macrolepis</name>
    <dbReference type="NCBI Taxonomy" id="369639"/>
    <lineage>
        <taxon>Eukaryota</taxon>
        <taxon>Metazoa</taxon>
        <taxon>Chordata</taxon>
        <taxon>Craniata</taxon>
        <taxon>Vertebrata</taxon>
        <taxon>Euteleostomi</taxon>
        <taxon>Actinopterygii</taxon>
        <taxon>Neopterygii</taxon>
        <taxon>Teleostei</taxon>
        <taxon>Ostariophysi</taxon>
        <taxon>Cypriniformes</taxon>
        <taxon>Cyprinidae</taxon>
        <taxon>Acrossocheilinae</taxon>
        <taxon>Onychostoma</taxon>
    </lineage>
</organism>
<evidence type="ECO:0000256" key="1">
    <source>
        <dbReference type="ARBA" id="ARBA00004370"/>
    </source>
</evidence>
<keyword evidence="2 5" id="KW-0732">Signal</keyword>
<dbReference type="GO" id="GO:0030425">
    <property type="term" value="C:dendrite"/>
    <property type="evidence" value="ECO:0007669"/>
    <property type="project" value="TreeGrafter"/>
</dbReference>
<gene>
    <name evidence="6" type="ORF">G5714_013935</name>
</gene>
<evidence type="ECO:0000313" key="7">
    <source>
        <dbReference type="Proteomes" id="UP000579812"/>
    </source>
</evidence>